<organism evidence="4">
    <name type="scientific">Clostridioides difficile</name>
    <name type="common">Peptoclostridium difficile</name>
    <dbReference type="NCBI Taxonomy" id="1496"/>
    <lineage>
        <taxon>Bacteria</taxon>
        <taxon>Bacillati</taxon>
        <taxon>Bacillota</taxon>
        <taxon>Clostridia</taxon>
        <taxon>Peptostreptococcales</taxon>
        <taxon>Peptostreptococcaceae</taxon>
        <taxon>Clostridioides</taxon>
    </lineage>
</organism>
<dbReference type="RefSeq" id="WP_009897531.1">
    <property type="nucleotide sequence ID" value="NZ_BBYB01000197.1"/>
</dbReference>
<name>A0A069ALY3_CLODI</name>
<dbReference type="EMBL" id="LK932994">
    <property type="protein sequence ID" value="CDT13117.1"/>
    <property type="molecule type" value="Genomic_DNA"/>
</dbReference>
<dbReference type="EMBL" id="LK932402">
    <property type="protein sequence ID" value="CDS87783.1"/>
    <property type="molecule type" value="Genomic_DNA"/>
</dbReference>
<feature type="transmembrane region" description="Helical" evidence="1">
    <location>
        <begin position="46"/>
        <end position="70"/>
    </location>
</feature>
<evidence type="ECO:0000256" key="1">
    <source>
        <dbReference type="SAM" id="Phobius"/>
    </source>
</evidence>
<keyword evidence="1" id="KW-0812">Transmembrane</keyword>
<dbReference type="EMBL" id="LK932505">
    <property type="protein sequence ID" value="CDS85601.1"/>
    <property type="molecule type" value="Genomic_DNA"/>
</dbReference>
<dbReference type="Pfam" id="PF10112">
    <property type="entry name" value="Halogen_Hydrol"/>
    <property type="match status" value="1"/>
</dbReference>
<proteinExistence type="predicted"/>
<evidence type="ECO:0000313" key="4">
    <source>
        <dbReference type="EMBL" id="CDT13117.1"/>
    </source>
</evidence>
<evidence type="ECO:0000313" key="2">
    <source>
        <dbReference type="EMBL" id="CDS85601.1"/>
    </source>
</evidence>
<keyword evidence="1" id="KW-0472">Membrane</keyword>
<protein>
    <submittedName>
        <fullName evidence="4">Putative membrane protein</fullName>
    </submittedName>
</protein>
<dbReference type="AlphaFoldDB" id="A0A069ALY3"/>
<dbReference type="InterPro" id="IPR018770">
    <property type="entry name" value="ChloroindolylP_hydrolase"/>
</dbReference>
<gene>
    <name evidence="4" type="ORF">BN1095_330036</name>
    <name evidence="2" type="ORF">BN1096_520378</name>
    <name evidence="3" type="ORF">BN1097_630240</name>
</gene>
<reference evidence="4" key="1">
    <citation type="submission" date="2014-07" db="EMBL/GenBank/DDBJ databases">
        <authorList>
            <person name="Monot Marc"/>
        </authorList>
    </citation>
    <scope>NUCLEOTIDE SEQUENCE</scope>
    <source>
        <strain evidence="4">7032989</strain>
        <strain evidence="3">7032994</strain>
    </source>
</reference>
<evidence type="ECO:0000313" key="3">
    <source>
        <dbReference type="EMBL" id="CDS87783.1"/>
    </source>
</evidence>
<feature type="transmembrane region" description="Helical" evidence="1">
    <location>
        <begin position="21"/>
        <end position="40"/>
    </location>
</feature>
<sequence length="306" mass="35068">MYKSENFSKKSVLINSFLSKFLKIIGWGLVSLFTLSALVLSTISIIIGWAVILPIQVCAVFLLIGGVCIFKGKRLGDQISRYKKYCTIINNRNIIPVELIAENTSKSLNFIIKDVQKMIDKNYFINTYIDKRNNQIVLTNEDFIPPRYEDVAYEVKEEEKTDESNEVDTIINKGMNYLTQIKEANKNIKSESMGNKIVQVEDVTSKIFDVVKHDPSKLTQIQKFMDYYLPTTLKLLNSYHTLEEQGIDRENITTTMESIENTMNTIVVAFENQLDYLFEDEAIDISTDITVLENMLVQEGLTSGKF</sequence>
<accession>A0A069ALY3</accession>
<keyword evidence="1" id="KW-1133">Transmembrane helix</keyword>